<reference evidence="9" key="2">
    <citation type="journal article" date="2021" name="PeerJ">
        <title>Extensive microbial diversity within the chicken gut microbiome revealed by metagenomics and culture.</title>
        <authorList>
            <person name="Gilroy R."/>
            <person name="Ravi A."/>
            <person name="Getino M."/>
            <person name="Pursley I."/>
            <person name="Horton D.L."/>
            <person name="Alikhan N.F."/>
            <person name="Baker D."/>
            <person name="Gharbi K."/>
            <person name="Hall N."/>
            <person name="Watson M."/>
            <person name="Adriaenssens E.M."/>
            <person name="Foster-Nyarko E."/>
            <person name="Jarju S."/>
            <person name="Secka A."/>
            <person name="Antonio M."/>
            <person name="Oren A."/>
            <person name="Chaudhuri R.R."/>
            <person name="La Ragione R."/>
            <person name="Hildebrand F."/>
            <person name="Pallen M.J."/>
        </authorList>
    </citation>
    <scope>NUCLEOTIDE SEQUENCE</scope>
    <source>
        <strain evidence="9">ChiGjej1B1-24693</strain>
    </source>
</reference>
<keyword evidence="5" id="KW-0046">Antibiotic resistance</keyword>
<feature type="transmembrane region" description="Helical" evidence="7">
    <location>
        <begin position="40"/>
        <end position="58"/>
    </location>
</feature>
<evidence type="ECO:0000256" key="2">
    <source>
        <dbReference type="ARBA" id="ARBA00022692"/>
    </source>
</evidence>
<evidence type="ECO:0000256" key="1">
    <source>
        <dbReference type="ARBA" id="ARBA00004141"/>
    </source>
</evidence>
<keyword evidence="4 7" id="KW-0472">Membrane</keyword>
<reference evidence="9" key="1">
    <citation type="submission" date="2020-10" db="EMBL/GenBank/DDBJ databases">
        <authorList>
            <person name="Gilroy R."/>
        </authorList>
    </citation>
    <scope>NUCLEOTIDE SEQUENCE</scope>
    <source>
        <strain evidence="9">ChiGjej1B1-24693</strain>
    </source>
</reference>
<evidence type="ECO:0000313" key="10">
    <source>
        <dbReference type="Proteomes" id="UP000886842"/>
    </source>
</evidence>
<evidence type="ECO:0000256" key="3">
    <source>
        <dbReference type="ARBA" id="ARBA00022989"/>
    </source>
</evidence>
<comment type="caution">
    <text evidence="9">The sequence shown here is derived from an EMBL/GenBank/DDBJ whole genome shotgun (WGS) entry which is preliminary data.</text>
</comment>
<gene>
    <name evidence="9" type="ORF">IAA98_06660</name>
</gene>
<comment type="subcellular location">
    <subcellularLocation>
        <location evidence="1">Membrane</location>
        <topology evidence="1">Multi-pass membrane protein</topology>
    </subcellularLocation>
</comment>
<feature type="transmembrane region" description="Helical" evidence="7">
    <location>
        <begin position="144"/>
        <end position="168"/>
    </location>
</feature>
<evidence type="ECO:0000256" key="4">
    <source>
        <dbReference type="ARBA" id="ARBA00023136"/>
    </source>
</evidence>
<feature type="region of interest" description="Disordered" evidence="6">
    <location>
        <begin position="1"/>
        <end position="20"/>
    </location>
</feature>
<sequence length="260" mass="26715">MSRITELDLSPHPTATPPGRAALRQGLVEAGLQLRNGEQLLLSLLIPVAALMLGRFALPQLIDFAELAPSVLALALWSSGFTAVAIATGFERRYGVLERLASTPLQRRGLVLGKVIGVGLIATCQLVMLAVLALVLGWRPVGGAAPAVATLLTSVTAMAAFVAAALLLAGRLRAEITLAWANVAHLALALGGGILVPLAALPGPLATVVAFLPTGALGEAWRQLSTGAGAGLVIWAPLVVTAVWAAVLIGLATKGFRWMS</sequence>
<feature type="transmembrane region" description="Helical" evidence="7">
    <location>
        <begin position="180"/>
        <end position="212"/>
    </location>
</feature>
<accession>A0A9D1GY15</accession>
<dbReference type="PIRSF" id="PIRSF006648">
    <property type="entry name" value="DrrB"/>
    <property type="match status" value="1"/>
</dbReference>
<feature type="transmembrane region" description="Helical" evidence="7">
    <location>
        <begin position="70"/>
        <end position="90"/>
    </location>
</feature>
<dbReference type="EMBL" id="DVLP01000203">
    <property type="protein sequence ID" value="HIT75247.1"/>
    <property type="molecule type" value="Genomic_DNA"/>
</dbReference>
<dbReference type="GO" id="GO:0046677">
    <property type="term" value="P:response to antibiotic"/>
    <property type="evidence" value="ECO:0007669"/>
    <property type="project" value="UniProtKB-KW"/>
</dbReference>
<name>A0A9D1GY15_9ACTN</name>
<feature type="domain" description="ABC-2 type transporter transmembrane" evidence="8">
    <location>
        <begin position="67"/>
        <end position="253"/>
    </location>
</feature>
<feature type="transmembrane region" description="Helical" evidence="7">
    <location>
        <begin position="232"/>
        <end position="252"/>
    </location>
</feature>
<keyword evidence="2 7" id="KW-0812">Transmembrane</keyword>
<protein>
    <submittedName>
        <fullName evidence="9">ABC transporter permease</fullName>
    </submittedName>
</protein>
<organism evidence="9 10">
    <name type="scientific">Candidatus Avipropionibacterium avicola</name>
    <dbReference type="NCBI Taxonomy" id="2840701"/>
    <lineage>
        <taxon>Bacteria</taxon>
        <taxon>Bacillati</taxon>
        <taxon>Actinomycetota</taxon>
        <taxon>Actinomycetes</taxon>
        <taxon>Propionibacteriales</taxon>
        <taxon>Propionibacteriaceae</taxon>
        <taxon>Propionibacteriaceae incertae sedis</taxon>
        <taxon>Candidatus Avipropionibacterium</taxon>
    </lineage>
</organism>
<dbReference type="GO" id="GO:0043190">
    <property type="term" value="C:ATP-binding cassette (ABC) transporter complex"/>
    <property type="evidence" value="ECO:0007669"/>
    <property type="project" value="InterPro"/>
</dbReference>
<dbReference type="PANTHER" id="PTHR43229">
    <property type="entry name" value="NODULATION PROTEIN J"/>
    <property type="match status" value="1"/>
</dbReference>
<feature type="transmembrane region" description="Helical" evidence="7">
    <location>
        <begin position="111"/>
        <end position="138"/>
    </location>
</feature>
<evidence type="ECO:0000259" key="8">
    <source>
        <dbReference type="Pfam" id="PF12698"/>
    </source>
</evidence>
<dbReference type="PANTHER" id="PTHR43229:SF2">
    <property type="entry name" value="NODULATION PROTEIN J"/>
    <property type="match status" value="1"/>
</dbReference>
<dbReference type="GO" id="GO:0140359">
    <property type="term" value="F:ABC-type transporter activity"/>
    <property type="evidence" value="ECO:0007669"/>
    <property type="project" value="InterPro"/>
</dbReference>
<evidence type="ECO:0000256" key="5">
    <source>
        <dbReference type="ARBA" id="ARBA00023251"/>
    </source>
</evidence>
<dbReference type="Pfam" id="PF12698">
    <property type="entry name" value="ABC2_membrane_3"/>
    <property type="match status" value="1"/>
</dbReference>
<dbReference type="InterPro" id="IPR000412">
    <property type="entry name" value="ABC_2_transport"/>
</dbReference>
<dbReference type="AlphaFoldDB" id="A0A9D1GY15"/>
<proteinExistence type="predicted"/>
<dbReference type="InterPro" id="IPR013525">
    <property type="entry name" value="ABC2_TM"/>
</dbReference>
<dbReference type="InterPro" id="IPR051784">
    <property type="entry name" value="Nod_factor_ABC_transporter"/>
</dbReference>
<dbReference type="Proteomes" id="UP000886842">
    <property type="component" value="Unassembled WGS sequence"/>
</dbReference>
<keyword evidence="3 7" id="KW-1133">Transmembrane helix</keyword>
<evidence type="ECO:0000256" key="7">
    <source>
        <dbReference type="SAM" id="Phobius"/>
    </source>
</evidence>
<evidence type="ECO:0000313" key="9">
    <source>
        <dbReference type="EMBL" id="HIT75247.1"/>
    </source>
</evidence>
<evidence type="ECO:0000256" key="6">
    <source>
        <dbReference type="SAM" id="MobiDB-lite"/>
    </source>
</evidence>